<dbReference type="InterPro" id="IPR045135">
    <property type="entry name" value="Rpn7_N"/>
</dbReference>
<feature type="domain" description="PCI" evidence="7">
    <location>
        <begin position="159"/>
        <end position="224"/>
    </location>
</feature>
<dbReference type="AlphaFoldDB" id="A0AAV0UIE0"/>
<evidence type="ECO:0000256" key="2">
    <source>
        <dbReference type="ARBA" id="ARBA00004496"/>
    </source>
</evidence>
<evidence type="ECO:0000256" key="5">
    <source>
        <dbReference type="ARBA" id="ARBA00022790"/>
    </source>
</evidence>
<protein>
    <submittedName>
        <fullName evidence="9">Uncharacterized protein</fullName>
    </submittedName>
</protein>
<organism evidence="9 10">
    <name type="scientific">Peronospora destructor</name>
    <dbReference type="NCBI Taxonomy" id="86335"/>
    <lineage>
        <taxon>Eukaryota</taxon>
        <taxon>Sar</taxon>
        <taxon>Stramenopiles</taxon>
        <taxon>Oomycota</taxon>
        <taxon>Peronosporomycetes</taxon>
        <taxon>Peronosporales</taxon>
        <taxon>Peronosporaceae</taxon>
        <taxon>Peronospora</taxon>
    </lineage>
</organism>
<dbReference type="SUPFAM" id="SSF46785">
    <property type="entry name" value="Winged helix' DNA-binding domain"/>
    <property type="match status" value="1"/>
</dbReference>
<dbReference type="Proteomes" id="UP001162029">
    <property type="component" value="Unassembled WGS sequence"/>
</dbReference>
<dbReference type="InterPro" id="IPR000717">
    <property type="entry name" value="PCI_dom"/>
</dbReference>
<dbReference type="Pfam" id="PF01399">
    <property type="entry name" value="PCI"/>
    <property type="match status" value="1"/>
</dbReference>
<dbReference type="InterPro" id="IPR011990">
    <property type="entry name" value="TPR-like_helical_dom_sf"/>
</dbReference>
<dbReference type="SUPFAM" id="SSF48452">
    <property type="entry name" value="TPR-like"/>
    <property type="match status" value="1"/>
</dbReference>
<evidence type="ECO:0000259" key="7">
    <source>
        <dbReference type="Pfam" id="PF01399"/>
    </source>
</evidence>
<proteinExistence type="inferred from homology"/>
<evidence type="ECO:0000259" key="8">
    <source>
        <dbReference type="Pfam" id="PF10602"/>
    </source>
</evidence>
<comment type="subcellular location">
    <subcellularLocation>
        <location evidence="2">Cytoplasm</location>
    </subcellularLocation>
    <subcellularLocation>
        <location evidence="1">Nucleus</location>
    </subcellularLocation>
</comment>
<feature type="domain" description="26S proteasome regulatory subunit Rpn7 N-terminal" evidence="8">
    <location>
        <begin position="10"/>
        <end position="58"/>
    </location>
</feature>
<dbReference type="GO" id="GO:0005737">
    <property type="term" value="C:cytoplasm"/>
    <property type="evidence" value="ECO:0007669"/>
    <property type="project" value="UniProtKB-SubCell"/>
</dbReference>
<dbReference type="PANTHER" id="PTHR14145:SF2">
    <property type="entry name" value="COP9 SIGNALOSOME COMPLEX SUBUNIT 1"/>
    <property type="match status" value="1"/>
</dbReference>
<dbReference type="EMBL" id="CANTFM010001116">
    <property type="protein sequence ID" value="CAI5735259.1"/>
    <property type="molecule type" value="Genomic_DNA"/>
</dbReference>
<keyword evidence="10" id="KW-1185">Reference proteome</keyword>
<dbReference type="InterPro" id="IPR019585">
    <property type="entry name" value="Rpn7/CSN1"/>
</dbReference>
<dbReference type="InterPro" id="IPR036390">
    <property type="entry name" value="WH_DNA-bd_sf"/>
</dbReference>
<comment type="similarity">
    <text evidence="3">Belongs to the CSN1 family.</text>
</comment>
<keyword evidence="4" id="KW-0963">Cytoplasm</keyword>
<dbReference type="PANTHER" id="PTHR14145">
    <property type="entry name" value="26S PROTESOME SUBUNIT 6"/>
    <property type="match status" value="1"/>
</dbReference>
<keyword evidence="5" id="KW-0736">Signalosome</keyword>
<evidence type="ECO:0000256" key="1">
    <source>
        <dbReference type="ARBA" id="ARBA00004123"/>
    </source>
</evidence>
<accession>A0AAV0UIE0</accession>
<dbReference type="Pfam" id="PF10602">
    <property type="entry name" value="RPN7"/>
    <property type="match status" value="2"/>
</dbReference>
<sequence length="267" mass="30554">MQLSSTSDWLNSYKSTMIKESIRMGHNDLGDFYFKLGDLPAALKSFAQARDYLSSLQNDVVLKSKIASAFGLVALHEKNYHAAASKFTECSAEIGASYNEVLHAEDIALYGGIRALASFKREELKEKVINNSSFKAFLELLPWLHELITDFYSSNYASCLQTLEHRKPELKLRLYFYPYLSVDLRQVACTFNAPTVDLEKEICELIAAERLHARMDSYQKVLYAYHPNQRAATYQRALEVGRKYAAELRNLLLRMSLLKNNIIIRDT</sequence>
<evidence type="ECO:0000256" key="6">
    <source>
        <dbReference type="ARBA" id="ARBA00023242"/>
    </source>
</evidence>
<dbReference type="GO" id="GO:0008180">
    <property type="term" value="C:COP9 signalosome"/>
    <property type="evidence" value="ECO:0007669"/>
    <property type="project" value="UniProtKB-KW"/>
</dbReference>
<name>A0AAV0UIE0_9STRA</name>
<dbReference type="Gene3D" id="1.25.40.570">
    <property type="match status" value="2"/>
</dbReference>
<comment type="caution">
    <text evidence="9">The sequence shown here is derived from an EMBL/GenBank/DDBJ whole genome shotgun (WGS) entry which is preliminary data.</text>
</comment>
<evidence type="ECO:0000313" key="10">
    <source>
        <dbReference type="Proteomes" id="UP001162029"/>
    </source>
</evidence>
<keyword evidence="6" id="KW-0539">Nucleus</keyword>
<evidence type="ECO:0000256" key="3">
    <source>
        <dbReference type="ARBA" id="ARBA00008793"/>
    </source>
</evidence>
<evidence type="ECO:0000313" key="9">
    <source>
        <dbReference type="EMBL" id="CAI5735259.1"/>
    </source>
</evidence>
<feature type="domain" description="26S proteasome regulatory subunit Rpn7 N-terminal" evidence="8">
    <location>
        <begin position="59"/>
        <end position="127"/>
    </location>
</feature>
<evidence type="ECO:0000256" key="4">
    <source>
        <dbReference type="ARBA" id="ARBA00022490"/>
    </source>
</evidence>
<reference evidence="9" key="1">
    <citation type="submission" date="2022-12" db="EMBL/GenBank/DDBJ databases">
        <authorList>
            <person name="Webb A."/>
        </authorList>
    </citation>
    <scope>NUCLEOTIDE SEQUENCE</scope>
    <source>
        <strain evidence="9">Pd1</strain>
    </source>
</reference>
<gene>
    <name evidence="9" type="ORF">PDE001_LOCUS5962</name>
</gene>